<dbReference type="AlphaFoldDB" id="A0A1D2VDS9"/>
<reference evidence="3" key="1">
    <citation type="submission" date="2016-05" db="EMBL/GenBank/DDBJ databases">
        <title>Comparative genomics of biotechnologically important yeasts.</title>
        <authorList>
            <consortium name="DOE Joint Genome Institute"/>
            <person name="Riley R."/>
            <person name="Haridas S."/>
            <person name="Wolfe K.H."/>
            <person name="Lopes M.R."/>
            <person name="Hittinger C.T."/>
            <person name="Goker M."/>
            <person name="Salamov A."/>
            <person name="Wisecaver J."/>
            <person name="Long T.M."/>
            <person name="Aerts A.L."/>
            <person name="Barry K."/>
            <person name="Choi C."/>
            <person name="Clum A."/>
            <person name="Coughlan A.Y."/>
            <person name="Deshpande S."/>
            <person name="Douglass A.P."/>
            <person name="Hanson S.J."/>
            <person name="Klenk H.-P."/>
            <person name="Labutti K."/>
            <person name="Lapidus A."/>
            <person name="Lindquist E."/>
            <person name="Lipzen A."/>
            <person name="Meier-Kolthoff J.P."/>
            <person name="Ohm R.A."/>
            <person name="Otillar R.P."/>
            <person name="Pangilinan J."/>
            <person name="Peng Y."/>
            <person name="Rokas A."/>
            <person name="Rosa C.A."/>
            <person name="Scheuner C."/>
            <person name="Sibirny A.A."/>
            <person name="Slot J.C."/>
            <person name="Stielow J.B."/>
            <person name="Sun H."/>
            <person name="Kurtzman C.P."/>
            <person name="Blackwell M."/>
            <person name="Grigoriev I.V."/>
            <person name="Jeffries T.W."/>
        </authorList>
    </citation>
    <scope>NUCLEOTIDE SEQUENCE [LARGE SCALE GENOMIC DNA]</scope>
    <source>
        <strain evidence="3">DSM 1968</strain>
    </source>
</reference>
<evidence type="ECO:0000313" key="2">
    <source>
        <dbReference type="EMBL" id="ODV59786.1"/>
    </source>
</evidence>
<protein>
    <submittedName>
        <fullName evidence="2">Uncharacterized protein</fullName>
    </submittedName>
</protein>
<evidence type="ECO:0000313" key="3">
    <source>
        <dbReference type="Proteomes" id="UP000095038"/>
    </source>
</evidence>
<dbReference type="RefSeq" id="XP_020046093.1">
    <property type="nucleotide sequence ID" value="XM_020195045.1"/>
</dbReference>
<name>A0A1D2VDS9_9ASCO</name>
<proteinExistence type="predicted"/>
<dbReference type="Proteomes" id="UP000095038">
    <property type="component" value="Unassembled WGS sequence"/>
</dbReference>
<feature type="compositionally biased region" description="Low complexity" evidence="1">
    <location>
        <begin position="33"/>
        <end position="47"/>
    </location>
</feature>
<sequence length="96" mass="11732">MRLIEWRSKKLRTKNIININNIHDNINNNINDNINDNNNNNNNNNNNKSENKNSNMEYNIKFDNNNKYYLRKYPFFTINYLLPQSYYMNYSSPFLL</sequence>
<dbReference type="GeneID" id="30968681"/>
<feature type="region of interest" description="Disordered" evidence="1">
    <location>
        <begin position="33"/>
        <end position="57"/>
    </location>
</feature>
<accession>A0A1D2VDS9</accession>
<organism evidence="2 3">
    <name type="scientific">Ascoidea rubescens DSM 1968</name>
    <dbReference type="NCBI Taxonomy" id="1344418"/>
    <lineage>
        <taxon>Eukaryota</taxon>
        <taxon>Fungi</taxon>
        <taxon>Dikarya</taxon>
        <taxon>Ascomycota</taxon>
        <taxon>Saccharomycotina</taxon>
        <taxon>Saccharomycetes</taxon>
        <taxon>Ascoideaceae</taxon>
        <taxon>Ascoidea</taxon>
    </lineage>
</organism>
<keyword evidence="3" id="KW-1185">Reference proteome</keyword>
<gene>
    <name evidence="2" type="ORF">ASCRUDRAFT_9015</name>
</gene>
<dbReference type="InParanoid" id="A0A1D2VDS9"/>
<evidence type="ECO:0000256" key="1">
    <source>
        <dbReference type="SAM" id="MobiDB-lite"/>
    </source>
</evidence>
<dbReference type="EMBL" id="KV454484">
    <property type="protein sequence ID" value="ODV59786.1"/>
    <property type="molecule type" value="Genomic_DNA"/>
</dbReference>